<sequence>MLGFDTVKNAKLGPLKAALDDWKTLPGKFHGIADSYQSTVLKRLQDVEFEGWTATAAWPRLRLVKQEITAAADEAADVHRLLSNAYHVFRGAQKTLLDTLDEVEGWNADHRRSAGSDVLKIDATGVVSLAIPSSDPQYDEYSRGYAEAIAGWNDRIRRALRTATDADDALYWALSQDPNGDADPGFNPNAYNSIAGARKGRAAVLRDARRFVELTGEGHRVSDEQLTELNELTATHRNDPVFGQHVATALGSKGTLEFWAELADPQRPGTRPDDSRMALLGTFQRNLGTALAAATRYDSPAMDTWEKEIVRLGPRTLEADFAGKPSYFQVMSNLMRYGKYDNGFLNTYGHALLEHDQRRTSGSHSVWTSGANTSYLNFTDKNDRGRDPVNGFLAALGHNPDAAAEFFRKPKDDDALDHFDYLVEERNWQPDPAEGGNPDKVQGHNYLGSALEAATTGHQSDPGHPDALLDDHVDNRTRENADIMKRVVSAFGGDNDLMHRLPGIGDNLGRIGGAWIDELNRGLDDYGGATRIAEGNDEIDVPPSPFAKKFGNGVPLFSYEDSAQFLSTVGQSKAGHEALSAAQQIYTVSVLDAKAPPPGTPGPVSDMDLTDSLTAVRVGAQTHAILDHARMEQITQDYAGDDEQQKKELGRLGEWGKWVVGAAVGTGVTVYSGGAAGAVAVPVAADTVGSVFTTFIGQQIDDGASKHEADSGDTVETLQRKILLEGHGATTAASISYWGDTEWTDKQRKELHSKFLGEMLDGRAAWNDAPINNPHEDE</sequence>
<protein>
    <submittedName>
        <fullName evidence="1">Uncharacterized protein</fullName>
    </submittedName>
</protein>
<evidence type="ECO:0000313" key="2">
    <source>
        <dbReference type="Proteomes" id="UP000050867"/>
    </source>
</evidence>
<keyword evidence="2" id="KW-1185">Reference proteome</keyword>
<accession>A0A0T6LY57</accession>
<proteinExistence type="predicted"/>
<dbReference type="EMBL" id="LLZU01000002">
    <property type="protein sequence ID" value="KRV51054.1"/>
    <property type="molecule type" value="Genomic_DNA"/>
</dbReference>
<dbReference type="OrthoDB" id="3846417at2"/>
<name>A0A0T6LY57_WENVI</name>
<dbReference type="Proteomes" id="UP000050867">
    <property type="component" value="Unassembled WGS sequence"/>
</dbReference>
<dbReference type="RefSeq" id="WP_018384971.1">
    <property type="nucleotide sequence ID" value="NZ_LLZU01000002.1"/>
</dbReference>
<comment type="caution">
    <text evidence="1">The sequence shown here is derived from an EMBL/GenBank/DDBJ whole genome shotgun (WGS) entry which is preliminary data.</text>
</comment>
<dbReference type="STRING" id="76728.AQ490_02275"/>
<reference evidence="1 2" key="1">
    <citation type="submission" date="2015-10" db="EMBL/GenBank/DDBJ databases">
        <title>Draft genome sequence of pyrrolomycin-producing Streptomyces vitaminophilus.</title>
        <authorList>
            <person name="Graham D.E."/>
            <person name="Mahan K.M."/>
            <person name="Klingeman D.M."/>
            <person name="Hettich R.L."/>
            <person name="Parry R.J."/>
        </authorList>
    </citation>
    <scope>NUCLEOTIDE SEQUENCE [LARGE SCALE GENOMIC DNA]</scope>
    <source>
        <strain evidence="1 2">ATCC 31673</strain>
    </source>
</reference>
<dbReference type="eggNOG" id="COG5651">
    <property type="taxonomic scope" value="Bacteria"/>
</dbReference>
<evidence type="ECO:0000313" key="1">
    <source>
        <dbReference type="EMBL" id="KRV51054.1"/>
    </source>
</evidence>
<dbReference type="AlphaFoldDB" id="A0A0T6LY57"/>
<gene>
    <name evidence="1" type="ORF">AQ490_02275</name>
</gene>
<organism evidence="1 2">
    <name type="scientific">Wenjunlia vitaminophila</name>
    <name type="common">Streptomyces vitaminophilus</name>
    <dbReference type="NCBI Taxonomy" id="76728"/>
    <lineage>
        <taxon>Bacteria</taxon>
        <taxon>Bacillati</taxon>
        <taxon>Actinomycetota</taxon>
        <taxon>Actinomycetes</taxon>
        <taxon>Kitasatosporales</taxon>
        <taxon>Streptomycetaceae</taxon>
        <taxon>Wenjunlia</taxon>
    </lineage>
</organism>